<dbReference type="InterPro" id="IPR040598">
    <property type="entry name" value="NIP7_N"/>
</dbReference>
<sequence length="60" mass="6788">MRPLTEEETQAVFKKLAEYTGASLKNIIAPLDDSPNPDRNVFRLSGGRVYLVWMFGIMAE</sequence>
<dbReference type="STRING" id="150374.A0A0M9VWG9"/>
<gene>
    <name evidence="2" type="ORF">ESCO_001946</name>
</gene>
<dbReference type="EMBL" id="LGSR01000006">
    <property type="protein sequence ID" value="KOS22069.1"/>
    <property type="molecule type" value="Genomic_DNA"/>
</dbReference>
<protein>
    <submittedName>
        <fullName evidence="2">60S ribosome subunit biogenesis protein nip7</fullName>
    </submittedName>
</protein>
<keyword evidence="3" id="KW-1185">Reference proteome</keyword>
<dbReference type="SUPFAM" id="SSF88802">
    <property type="entry name" value="Pre-PUA domain"/>
    <property type="match status" value="1"/>
</dbReference>
<feature type="domain" description="60S ribosome subunit biogenesis protein NIP7 pre-PUA" evidence="1">
    <location>
        <begin position="1"/>
        <end position="52"/>
    </location>
</feature>
<dbReference type="Pfam" id="PF17833">
    <property type="entry name" value="pre-PUA_NIP7"/>
    <property type="match status" value="1"/>
</dbReference>
<name>A0A0M9VWG9_ESCWE</name>
<reference evidence="2 3" key="1">
    <citation type="submission" date="2015-07" db="EMBL/GenBank/DDBJ databases">
        <title>The genome of the fungus Escovopsis weberi, a specialized disease agent of ant agriculture.</title>
        <authorList>
            <person name="de Man T.J."/>
            <person name="Stajich J.E."/>
            <person name="Kubicek C.P."/>
            <person name="Chenthamara K."/>
            <person name="Atanasova L."/>
            <person name="Druzhinina I.S."/>
            <person name="Birnbaum S."/>
            <person name="Barribeau S.M."/>
            <person name="Teiling C."/>
            <person name="Suen G."/>
            <person name="Currie C."/>
            <person name="Gerardo N.M."/>
        </authorList>
    </citation>
    <scope>NUCLEOTIDE SEQUENCE [LARGE SCALE GENOMIC DNA]</scope>
</reference>
<proteinExistence type="predicted"/>
<evidence type="ECO:0000259" key="1">
    <source>
        <dbReference type="Pfam" id="PF17833"/>
    </source>
</evidence>
<dbReference type="OrthoDB" id="27490at2759"/>
<evidence type="ECO:0000313" key="3">
    <source>
        <dbReference type="Proteomes" id="UP000053831"/>
    </source>
</evidence>
<comment type="caution">
    <text evidence="2">The sequence shown here is derived from an EMBL/GenBank/DDBJ whole genome shotgun (WGS) entry which is preliminary data.</text>
</comment>
<organism evidence="2 3">
    <name type="scientific">Escovopsis weberi</name>
    <dbReference type="NCBI Taxonomy" id="150374"/>
    <lineage>
        <taxon>Eukaryota</taxon>
        <taxon>Fungi</taxon>
        <taxon>Dikarya</taxon>
        <taxon>Ascomycota</taxon>
        <taxon>Pezizomycotina</taxon>
        <taxon>Sordariomycetes</taxon>
        <taxon>Hypocreomycetidae</taxon>
        <taxon>Hypocreales</taxon>
        <taxon>Hypocreaceae</taxon>
        <taxon>Escovopsis</taxon>
    </lineage>
</organism>
<dbReference type="Gene3D" id="3.10.450.220">
    <property type="match status" value="1"/>
</dbReference>
<dbReference type="Proteomes" id="UP000053831">
    <property type="component" value="Unassembled WGS sequence"/>
</dbReference>
<accession>A0A0M9VWG9</accession>
<evidence type="ECO:0000313" key="2">
    <source>
        <dbReference type="EMBL" id="KOS22069.1"/>
    </source>
</evidence>
<dbReference type="AlphaFoldDB" id="A0A0M9VWG9"/>